<dbReference type="OrthoDB" id="408152at2759"/>
<dbReference type="PANTHER" id="PTHR36978">
    <property type="entry name" value="P-LOOP CONTAINING NUCLEOTIDE TRIPHOSPHATE HYDROLASE"/>
    <property type="match status" value="1"/>
</dbReference>
<name>A0A553HPK0_9PEZI</name>
<dbReference type="Gene3D" id="3.40.50.300">
    <property type="entry name" value="P-loop containing nucleotide triphosphate hydrolases"/>
    <property type="match status" value="1"/>
</dbReference>
<dbReference type="EMBL" id="VFLP01000061">
    <property type="protein sequence ID" value="TRX89883.1"/>
    <property type="molecule type" value="Genomic_DNA"/>
</dbReference>
<dbReference type="SUPFAM" id="SSF52540">
    <property type="entry name" value="P-loop containing nucleoside triphosphate hydrolases"/>
    <property type="match status" value="1"/>
</dbReference>
<dbReference type="AlphaFoldDB" id="A0A553HPK0"/>
<organism evidence="1 2">
    <name type="scientific">Xylaria flabelliformis</name>
    <dbReference type="NCBI Taxonomy" id="2512241"/>
    <lineage>
        <taxon>Eukaryota</taxon>
        <taxon>Fungi</taxon>
        <taxon>Dikarya</taxon>
        <taxon>Ascomycota</taxon>
        <taxon>Pezizomycotina</taxon>
        <taxon>Sordariomycetes</taxon>
        <taxon>Xylariomycetidae</taxon>
        <taxon>Xylariales</taxon>
        <taxon>Xylariaceae</taxon>
        <taxon>Xylaria</taxon>
    </lineage>
</organism>
<comment type="caution">
    <text evidence="1">The sequence shown here is derived from an EMBL/GenBank/DDBJ whole genome shotgun (WGS) entry which is preliminary data.</text>
</comment>
<proteinExistence type="predicted"/>
<dbReference type="Pfam" id="PF17784">
    <property type="entry name" value="Sulfotransfer_4"/>
    <property type="match status" value="1"/>
</dbReference>
<dbReference type="InterPro" id="IPR040632">
    <property type="entry name" value="Sulfotransfer_4"/>
</dbReference>
<dbReference type="Proteomes" id="UP000319160">
    <property type="component" value="Unassembled WGS sequence"/>
</dbReference>
<keyword evidence="2" id="KW-1185">Reference proteome</keyword>
<protein>
    <submittedName>
        <fullName evidence="1">Uncharacterized protein</fullName>
    </submittedName>
</protein>
<evidence type="ECO:0000313" key="1">
    <source>
        <dbReference type="EMBL" id="TRX89883.1"/>
    </source>
</evidence>
<accession>A0A553HPK0</accession>
<evidence type="ECO:0000313" key="2">
    <source>
        <dbReference type="Proteomes" id="UP000319160"/>
    </source>
</evidence>
<gene>
    <name evidence="1" type="ORF">FHL15_009155</name>
</gene>
<reference evidence="2" key="1">
    <citation type="submission" date="2019-06" db="EMBL/GenBank/DDBJ databases">
        <title>Draft genome sequence of the griseofulvin-producing fungus Xylaria cubensis strain G536.</title>
        <authorList>
            <person name="Mead M.E."/>
            <person name="Raja H.A."/>
            <person name="Steenwyk J.L."/>
            <person name="Knowles S.L."/>
            <person name="Oberlies N.H."/>
            <person name="Rokas A."/>
        </authorList>
    </citation>
    <scope>NUCLEOTIDE SEQUENCE [LARGE SCALE GENOMIC DNA]</scope>
    <source>
        <strain evidence="2">G536</strain>
    </source>
</reference>
<dbReference type="InterPro" id="IPR027417">
    <property type="entry name" value="P-loop_NTPase"/>
</dbReference>
<dbReference type="PANTHER" id="PTHR36978:SF4">
    <property type="entry name" value="P-LOOP CONTAINING NUCLEOSIDE TRIPHOSPHATE HYDROLASE PROTEIN"/>
    <property type="match status" value="1"/>
</dbReference>
<sequence>MVRFIIDDRVVDKTKPVGIKVICAGPPRAATSSMQAAIERLGFGPCMHMAHVLPHADRAQLMLDAAREQDREKRQKMIHELMAGHASVADFPVIFFAADLMDMYPEAAIVLNQRSSGAVWAASAKESFEFFFSWRFLATCLFFRADRLWYWLNCEGMSWCRRMYGNPVPWTTDVYDGHRKWVLDEARKRGRPVLEFMPEQGWGPLCEFLGTEVPDEPFPRLNEKETFQVIRRIFIAKGLLSWAALGVGVWTSWKFGPPALGYLRSVLGAYRYV</sequence>